<evidence type="ECO:0000313" key="5">
    <source>
        <dbReference type="Proteomes" id="UP001428341"/>
    </source>
</evidence>
<reference evidence="4 5" key="1">
    <citation type="submission" date="2024-05" db="EMBL/GenBank/DDBJ databases">
        <title>Haplotype-resolved chromosome-level genome assembly of Huyou (Citrus changshanensis).</title>
        <authorList>
            <person name="Miao C."/>
            <person name="Chen W."/>
            <person name="Wu Y."/>
            <person name="Wang L."/>
            <person name="Zhao S."/>
            <person name="Grierson D."/>
            <person name="Xu C."/>
            <person name="Chen K."/>
        </authorList>
    </citation>
    <scope>NUCLEOTIDE SEQUENCE [LARGE SCALE GENOMIC DNA]</scope>
    <source>
        <strain evidence="4">01-14</strain>
        <tissue evidence="4">Leaf</tissue>
    </source>
</reference>
<evidence type="ECO:0000313" key="4">
    <source>
        <dbReference type="EMBL" id="KAK9176140.1"/>
    </source>
</evidence>
<dbReference type="PANTHER" id="PTHR11926">
    <property type="entry name" value="GLUCOSYL/GLUCURONOSYL TRANSFERASES"/>
    <property type="match status" value="1"/>
</dbReference>
<dbReference type="EMBL" id="JBCGBO010000025">
    <property type="protein sequence ID" value="KAK9176140.1"/>
    <property type="molecule type" value="Genomic_DNA"/>
</dbReference>
<evidence type="ECO:0008006" key="6">
    <source>
        <dbReference type="Google" id="ProtNLM"/>
    </source>
</evidence>
<dbReference type="GO" id="GO:0080044">
    <property type="term" value="F:quercetin 7-O-glucosyltransferase activity"/>
    <property type="evidence" value="ECO:0007669"/>
    <property type="project" value="TreeGrafter"/>
</dbReference>
<keyword evidence="2" id="KW-0328">Glycosyltransferase</keyword>
<dbReference type="Proteomes" id="UP001428341">
    <property type="component" value="Unassembled WGS sequence"/>
</dbReference>
<evidence type="ECO:0000256" key="1">
    <source>
        <dbReference type="ARBA" id="ARBA00009995"/>
    </source>
</evidence>
<organism evidence="4 5">
    <name type="scientific">Citrus x changshan-huyou</name>
    <dbReference type="NCBI Taxonomy" id="2935761"/>
    <lineage>
        <taxon>Eukaryota</taxon>
        <taxon>Viridiplantae</taxon>
        <taxon>Streptophyta</taxon>
        <taxon>Embryophyta</taxon>
        <taxon>Tracheophyta</taxon>
        <taxon>Spermatophyta</taxon>
        <taxon>Magnoliopsida</taxon>
        <taxon>eudicotyledons</taxon>
        <taxon>Gunneridae</taxon>
        <taxon>Pentapetalae</taxon>
        <taxon>rosids</taxon>
        <taxon>malvids</taxon>
        <taxon>Sapindales</taxon>
        <taxon>Rutaceae</taxon>
        <taxon>Aurantioideae</taxon>
        <taxon>Citrus</taxon>
    </lineage>
</organism>
<dbReference type="FunFam" id="3.40.50.2000:FF:000040">
    <property type="entry name" value="UDP-glycosyltransferase 76C1"/>
    <property type="match status" value="1"/>
</dbReference>
<dbReference type="GO" id="GO:0080043">
    <property type="term" value="F:quercetin 3-O-glucosyltransferase activity"/>
    <property type="evidence" value="ECO:0007669"/>
    <property type="project" value="TreeGrafter"/>
</dbReference>
<dbReference type="InterPro" id="IPR002213">
    <property type="entry name" value="UDP_glucos_trans"/>
</dbReference>
<keyword evidence="3" id="KW-0808">Transferase</keyword>
<name>A0AAP0LM66_9ROSI</name>
<dbReference type="SUPFAM" id="SSF53756">
    <property type="entry name" value="UDP-Glycosyltransferase/glycogen phosphorylase"/>
    <property type="match status" value="1"/>
</dbReference>
<dbReference type="PANTHER" id="PTHR11926:SF1494">
    <property type="entry name" value="FLAVONOL 3-O-GLUCOSYLTRANSFERASE UGT76E12-RELATED"/>
    <property type="match status" value="1"/>
</dbReference>
<dbReference type="AlphaFoldDB" id="A0AAP0LM66"/>
<dbReference type="Gene3D" id="3.40.50.2000">
    <property type="entry name" value="Glycogen Phosphorylase B"/>
    <property type="match status" value="2"/>
</dbReference>
<dbReference type="FunFam" id="3.40.50.2000:FF:000120">
    <property type="entry name" value="UDP-glycosyltransferase 76C1"/>
    <property type="match status" value="1"/>
</dbReference>
<protein>
    <recommendedName>
        <fullName evidence="6">UDP-glucose iridoid glucosyltransferase-like</fullName>
    </recommendedName>
</protein>
<sequence>MEEQGQRRRRVVLVPSPHQGHINPMLQLGTILHSKGFSITVVHTQFNSPNPSNHPEFEFQSIPDGLMDVNISARNLVDSILLLNENCREPFRKWLVQMIKEQQPGDEIVCIIYDEVMYFAEASASQLNVQSIILRTSGAVTVVARLVLFQLKEEGYNPLKDPNKLQDPVPRLHPLRVKDLPISPSEITESYVQLINNAYSVRTSSAVISNTIYCLEKSVLSQLQQYFKVPNFPVGPLHKFAPSSNDSLLKEDTSCISWLNNQSPKSVIYVSLGSVASMDKKELEEMAWGLVNSKQPFLWVIRPSSNNAPEGIELLPEVLAEAVQENGCIVKWAPQKEVLSHVAVGGFWSHCGWNSTLESICEGVPMICMPFFEDQKVNARYSSHVWGVGLELEHELERGVVEKAVRKLMVDKEGEFLRQRAAQLKEEVELSIRKGGFSYNSLNELLDLINKF</sequence>
<dbReference type="CDD" id="cd03784">
    <property type="entry name" value="GT1_Gtf-like"/>
    <property type="match status" value="1"/>
</dbReference>
<gene>
    <name evidence="4" type="ORF">WN944_028153</name>
</gene>
<evidence type="ECO:0000256" key="3">
    <source>
        <dbReference type="ARBA" id="ARBA00022679"/>
    </source>
</evidence>
<comment type="similarity">
    <text evidence="1">Belongs to the UDP-glycosyltransferase family.</text>
</comment>
<accession>A0AAP0LM66</accession>
<proteinExistence type="inferred from homology"/>
<dbReference type="Pfam" id="PF00201">
    <property type="entry name" value="UDPGT"/>
    <property type="match status" value="1"/>
</dbReference>
<evidence type="ECO:0000256" key="2">
    <source>
        <dbReference type="ARBA" id="ARBA00022676"/>
    </source>
</evidence>
<keyword evidence="5" id="KW-1185">Reference proteome</keyword>
<comment type="caution">
    <text evidence="4">The sequence shown here is derived from an EMBL/GenBank/DDBJ whole genome shotgun (WGS) entry which is preliminary data.</text>
</comment>